<evidence type="ECO:0000259" key="1">
    <source>
        <dbReference type="Pfam" id="PF06985"/>
    </source>
</evidence>
<dbReference type="VEuPathDB" id="FungiDB:F4678DRAFT_468581"/>
<dbReference type="EMBL" id="JANPWZ010001054">
    <property type="protein sequence ID" value="KAJ3569247.1"/>
    <property type="molecule type" value="Genomic_DNA"/>
</dbReference>
<proteinExistence type="predicted"/>
<dbReference type="PANTHER" id="PTHR10622:SF10">
    <property type="entry name" value="HET DOMAIN-CONTAINING PROTEIN"/>
    <property type="match status" value="1"/>
</dbReference>
<dbReference type="Proteomes" id="UP001148614">
    <property type="component" value="Unassembled WGS sequence"/>
</dbReference>
<dbReference type="AlphaFoldDB" id="A0A9W8ND67"/>
<name>A0A9W8ND67_9PEZI</name>
<evidence type="ECO:0000313" key="2">
    <source>
        <dbReference type="EMBL" id="KAJ3569247.1"/>
    </source>
</evidence>
<gene>
    <name evidence="2" type="ORF">NPX13_g6148</name>
</gene>
<dbReference type="PANTHER" id="PTHR10622">
    <property type="entry name" value="HET DOMAIN-CONTAINING PROTEIN"/>
    <property type="match status" value="1"/>
</dbReference>
<feature type="domain" description="Heterokaryon incompatibility" evidence="1">
    <location>
        <begin position="22"/>
        <end position="106"/>
    </location>
</feature>
<sequence>MHLLNVDTRRLEEFWGDRTPPYAILSHTWGEEEVSFQDLDDPKHKEKLGYAKIEGCCQQAIRDGLNFIWVDTCCIDKRSSAELSEAINSMFRWYGEAQVCYVYLEDVPLEENVCAPNSAFCRSRWFTRGWTLQELIAPVELKFFDKTWGMIFVVNKCKKTENGSYLSGDISGTRVAAVARITGIESWHSYWSLTHDICNDLRGVPLATKLSWISKRSTRRVEDMAYSLLGLLEVSMPLLYGEGDGAFIRLQEEFLKKYFDPSILLWGIGMDRLAIKEFGGHLKPYGLARTPLLFAWARGVLLLQSGKHLGQPSRGIWALTPHGLRVELPLLRIDACSDAYLCVMDYTVDEYCESHRARYFAMPLRRFNNSDMVPAKHIEMEDDLSCG</sequence>
<dbReference type="Pfam" id="PF06985">
    <property type="entry name" value="HET"/>
    <property type="match status" value="1"/>
</dbReference>
<evidence type="ECO:0000313" key="3">
    <source>
        <dbReference type="Proteomes" id="UP001148614"/>
    </source>
</evidence>
<reference evidence="2" key="1">
    <citation type="submission" date="2022-07" db="EMBL/GenBank/DDBJ databases">
        <title>Genome Sequence of Xylaria arbuscula.</title>
        <authorList>
            <person name="Buettner E."/>
        </authorList>
    </citation>
    <scope>NUCLEOTIDE SEQUENCE</scope>
    <source>
        <strain evidence="2">VT107</strain>
    </source>
</reference>
<organism evidence="2 3">
    <name type="scientific">Xylaria arbuscula</name>
    <dbReference type="NCBI Taxonomy" id="114810"/>
    <lineage>
        <taxon>Eukaryota</taxon>
        <taxon>Fungi</taxon>
        <taxon>Dikarya</taxon>
        <taxon>Ascomycota</taxon>
        <taxon>Pezizomycotina</taxon>
        <taxon>Sordariomycetes</taxon>
        <taxon>Xylariomycetidae</taxon>
        <taxon>Xylariales</taxon>
        <taxon>Xylariaceae</taxon>
        <taxon>Xylaria</taxon>
    </lineage>
</organism>
<dbReference type="InterPro" id="IPR010730">
    <property type="entry name" value="HET"/>
</dbReference>
<accession>A0A9W8ND67</accession>
<protein>
    <recommendedName>
        <fullName evidence="1">Heterokaryon incompatibility domain-containing protein</fullName>
    </recommendedName>
</protein>
<keyword evidence="3" id="KW-1185">Reference proteome</keyword>
<comment type="caution">
    <text evidence="2">The sequence shown here is derived from an EMBL/GenBank/DDBJ whole genome shotgun (WGS) entry which is preliminary data.</text>
</comment>